<dbReference type="KEGG" id="taa:NMY3_00359"/>
<keyword evidence="4" id="KW-1185">Reference proteome</keyword>
<dbReference type="EMBL" id="CP012850">
    <property type="protein sequence ID" value="ALI34573.1"/>
    <property type="molecule type" value="Genomic_DNA"/>
</dbReference>
<accession>A0A654LW71</accession>
<name>A0A654LW71_9ARCH</name>
<feature type="region of interest" description="Disordered" evidence="1">
    <location>
        <begin position="385"/>
        <end position="449"/>
    </location>
</feature>
<sequence length="588" mass="61141">MDINWNYTINYNLSMRNNSVRKKIFYQIPVLLLILAISVPMVTAPVLSTILSSSTNVPVNQLAYATTEGDGGGDSGGGDSGGGDSGGGDSGGGDSGGGDSGGGDSGGGDSGGGDSGGGDSGGGDQSSSSTTTTDPALASSTTTTDPALASSTTTTDPALASSTTTIDPALGQSPMGLTFSTENASPSLTDETEEQDLDCEDVSNKNFKVSSNDPNGFDRDNDGIGCESDDEDNNDGNNDIPPIGVTNEGPDNDCLMNPDLPKCAYVDGDCPDGFFNNDDDQCVPEGGCPDGYHTVDDDETGRCIPDSDGCPDGMIFRSDGKTCGSEENVCEDSPELEKCVNTSCDPSYPDFCISPNQRGLNCDNHNGKVEPNEIFKYNFKVKQPDTQDFDRDGNGIGCEYGNGNNNSGNDGNDGNGNNNSGNDGNDGNDGNGNDGNGNDDDGNGGDQYIIKASNSCADISDTVDLSSEQLDPQEVRTIAYFGNCDLDTASLQLNLIQNEDLKLVAAHLDDGLSDAVEVDMTQIGQSGSNSNTLYAATITDNQEGHDVDTGETKTLNNINGIVLWNDGEDESIEFDDNNFVEANINFFN</sequence>
<reference evidence="4" key="1">
    <citation type="submission" date="2015-10" db="EMBL/GenBank/DDBJ databases">
        <title>Niche specialization of a soil ammonia-oxidizing archaeon, Candidatus Nitrosocosmicus oleophilus.</title>
        <authorList>
            <person name="Jung M.-Y."/>
            <person name="Rhee S.-K."/>
        </authorList>
    </citation>
    <scope>NUCLEOTIDE SEQUENCE [LARGE SCALE GENOMIC DNA]</scope>
    <source>
        <strain evidence="4">MY3</strain>
    </source>
</reference>
<dbReference type="Proteomes" id="UP000058925">
    <property type="component" value="Chromosome"/>
</dbReference>
<feature type="compositionally biased region" description="Polar residues" evidence="1">
    <location>
        <begin position="178"/>
        <end position="189"/>
    </location>
</feature>
<evidence type="ECO:0000256" key="2">
    <source>
        <dbReference type="SAM" id="Phobius"/>
    </source>
</evidence>
<feature type="region of interest" description="Disordered" evidence="1">
    <location>
        <begin position="65"/>
        <end position="251"/>
    </location>
</feature>
<dbReference type="PANTHER" id="PTHR31535:SF3">
    <property type="entry name" value="REGULATORY PROTEIN ZESTE"/>
    <property type="match status" value="1"/>
</dbReference>
<proteinExistence type="predicted"/>
<dbReference type="AlphaFoldDB" id="A0A654LW71"/>
<feature type="transmembrane region" description="Helical" evidence="2">
    <location>
        <begin position="24"/>
        <end position="47"/>
    </location>
</feature>
<feature type="compositionally biased region" description="Acidic residues" evidence="1">
    <location>
        <begin position="190"/>
        <end position="201"/>
    </location>
</feature>
<gene>
    <name evidence="3" type="ORF">NMY3_00359</name>
</gene>
<dbReference type="PANTHER" id="PTHR31535">
    <property type="match status" value="1"/>
</dbReference>
<keyword evidence="2" id="KW-1133">Transmembrane helix</keyword>
<feature type="compositionally biased region" description="Low complexity" evidence="1">
    <location>
        <begin position="401"/>
        <end position="425"/>
    </location>
</feature>
<organism evidence="3 4">
    <name type="scientific">Candidatus Nitrosocosmicus oleophilus</name>
    <dbReference type="NCBI Taxonomy" id="1353260"/>
    <lineage>
        <taxon>Archaea</taxon>
        <taxon>Nitrososphaerota</taxon>
        <taxon>Nitrososphaeria</taxon>
        <taxon>Nitrososphaerales</taxon>
        <taxon>Nitrososphaeraceae</taxon>
        <taxon>Candidatus Nitrosocosmicus</taxon>
    </lineage>
</organism>
<evidence type="ECO:0000313" key="4">
    <source>
        <dbReference type="Proteomes" id="UP000058925"/>
    </source>
</evidence>
<protein>
    <submittedName>
        <fullName evidence="3">Uncharacterized protein</fullName>
    </submittedName>
</protein>
<feature type="compositionally biased region" description="Gly residues" evidence="1">
    <location>
        <begin position="69"/>
        <end position="124"/>
    </location>
</feature>
<keyword evidence="2" id="KW-0812">Transmembrane</keyword>
<evidence type="ECO:0000256" key="1">
    <source>
        <dbReference type="SAM" id="MobiDB-lite"/>
    </source>
</evidence>
<evidence type="ECO:0000313" key="3">
    <source>
        <dbReference type="EMBL" id="ALI34573.1"/>
    </source>
</evidence>
<keyword evidence="2" id="KW-0472">Membrane</keyword>
<feature type="compositionally biased region" description="Low complexity" evidence="1">
    <location>
        <begin position="125"/>
        <end position="165"/>
    </location>
</feature>
<feature type="compositionally biased region" description="Polar residues" evidence="1">
    <location>
        <begin position="204"/>
        <end position="214"/>
    </location>
</feature>